<dbReference type="AlphaFoldDB" id="A0A2K8YUC6"/>
<evidence type="ECO:0000256" key="1">
    <source>
        <dbReference type="SAM" id="Coils"/>
    </source>
</evidence>
<organism evidence="3 4">
    <name type="scientific">Spirosoma pollinicola</name>
    <dbReference type="NCBI Taxonomy" id="2057025"/>
    <lineage>
        <taxon>Bacteria</taxon>
        <taxon>Pseudomonadati</taxon>
        <taxon>Bacteroidota</taxon>
        <taxon>Cytophagia</taxon>
        <taxon>Cytophagales</taxon>
        <taxon>Cytophagaceae</taxon>
        <taxon>Spirosoma</taxon>
    </lineage>
</organism>
<keyword evidence="4" id="KW-1185">Reference proteome</keyword>
<sequence length="343" mass="40175">MSLQTQRHLVRIENESLSKSQKEFNRLTQKIEQRSVELNDLRAIYQQIQQRVQADYHPLIDQYGRLQADLVRLFDRAYTHEDITKIERKKLADLIRTMAFDLISVHEIDSLKPIYDKYKTEEFDGGTDGSDEQVPNGKRIGTDPDEEHSEMTYEQELEAAEAERQRQRANKPKSAKQLEREAKKQADVQKTTKAVRTLYMDLVKAFHPDREPDEAEKVRKTEIMHRVIAAYEKSDVLALFRLQLEFERIDQTHLEALAEDQLKYYNKILRQQAQELDDEFLALQKELATITGKATFTASSLVGFEISLNTDIAQLKRDIKQLKSDLKMLANMDILKQWLKSYR</sequence>
<gene>
    <name evidence="3" type="ORF">CWM47_05015</name>
</gene>
<evidence type="ECO:0000313" key="3">
    <source>
        <dbReference type="EMBL" id="AUD01227.1"/>
    </source>
</evidence>
<dbReference type="KEGG" id="spir:CWM47_05015"/>
<dbReference type="RefSeq" id="WP_100986786.1">
    <property type="nucleotide sequence ID" value="NZ_CP025096.1"/>
</dbReference>
<feature type="compositionally biased region" description="Acidic residues" evidence="2">
    <location>
        <begin position="143"/>
        <end position="160"/>
    </location>
</feature>
<accession>A0A2K8YUC6</accession>
<proteinExistence type="predicted"/>
<dbReference type="EMBL" id="CP025096">
    <property type="protein sequence ID" value="AUD01227.1"/>
    <property type="molecule type" value="Genomic_DNA"/>
</dbReference>
<feature type="coiled-coil region" evidence="1">
    <location>
        <begin position="266"/>
        <end position="332"/>
    </location>
</feature>
<evidence type="ECO:0000313" key="4">
    <source>
        <dbReference type="Proteomes" id="UP000232883"/>
    </source>
</evidence>
<feature type="region of interest" description="Disordered" evidence="2">
    <location>
        <begin position="122"/>
        <end position="189"/>
    </location>
</feature>
<evidence type="ECO:0000256" key="2">
    <source>
        <dbReference type="SAM" id="MobiDB-lite"/>
    </source>
</evidence>
<name>A0A2K8YUC6_9BACT</name>
<dbReference type="SUPFAM" id="SSF46565">
    <property type="entry name" value="Chaperone J-domain"/>
    <property type="match status" value="1"/>
</dbReference>
<keyword evidence="1" id="KW-0175">Coiled coil</keyword>
<evidence type="ECO:0008006" key="5">
    <source>
        <dbReference type="Google" id="ProtNLM"/>
    </source>
</evidence>
<reference evidence="3 4" key="1">
    <citation type="submission" date="2017-11" db="EMBL/GenBank/DDBJ databases">
        <title>Taxonomic description and genome sequences of Spirosoma HA7 sp. nov., isolated from pollen microhabitat of Corylus avellana.</title>
        <authorList>
            <person name="Ambika Manirajan B."/>
            <person name="Suarez C."/>
            <person name="Ratering S."/>
            <person name="Geissler-Plaum R."/>
            <person name="Cardinale M."/>
            <person name="Sylvia S."/>
        </authorList>
    </citation>
    <scope>NUCLEOTIDE SEQUENCE [LARGE SCALE GENOMIC DNA]</scope>
    <source>
        <strain evidence="3 4">HA7</strain>
    </source>
</reference>
<dbReference type="Proteomes" id="UP000232883">
    <property type="component" value="Chromosome"/>
</dbReference>
<dbReference type="OrthoDB" id="114754at2"/>
<dbReference type="InterPro" id="IPR036869">
    <property type="entry name" value="J_dom_sf"/>
</dbReference>
<protein>
    <recommendedName>
        <fullName evidence="5">Molecular chaperone DnaJ</fullName>
    </recommendedName>
</protein>
<feature type="compositionally biased region" description="Basic and acidic residues" evidence="2">
    <location>
        <begin position="176"/>
        <end position="187"/>
    </location>
</feature>